<feature type="transmembrane region" description="Helical" evidence="6">
    <location>
        <begin position="110"/>
        <end position="130"/>
    </location>
</feature>
<dbReference type="InterPro" id="IPR001199">
    <property type="entry name" value="Cyt_B5-like_heme/steroid-bd"/>
</dbReference>
<dbReference type="InterPro" id="IPR032694">
    <property type="entry name" value="CopC/D"/>
</dbReference>
<feature type="signal peptide" evidence="7">
    <location>
        <begin position="1"/>
        <end position="16"/>
    </location>
</feature>
<dbReference type="Gene3D" id="3.10.120.10">
    <property type="entry name" value="Cytochrome b5-like heme/steroid binding domain"/>
    <property type="match status" value="1"/>
</dbReference>
<gene>
    <name evidence="9" type="ORF">K8I29_05255</name>
</gene>
<feature type="domain" description="Cytochrome b5 heme-binding" evidence="8">
    <location>
        <begin position="185"/>
        <end position="257"/>
    </location>
</feature>
<name>A0A953M0T1_9BACT</name>
<evidence type="ECO:0000256" key="5">
    <source>
        <dbReference type="ARBA" id="ARBA00023136"/>
    </source>
</evidence>
<accession>A0A953M0T1</accession>
<evidence type="ECO:0000256" key="2">
    <source>
        <dbReference type="ARBA" id="ARBA00022475"/>
    </source>
</evidence>
<dbReference type="AlphaFoldDB" id="A0A953M0T1"/>
<dbReference type="InterPro" id="IPR036400">
    <property type="entry name" value="Cyt_B5-like_heme/steroid_sf"/>
</dbReference>
<feature type="transmembrane region" description="Helical" evidence="6">
    <location>
        <begin position="71"/>
        <end position="90"/>
    </location>
</feature>
<comment type="caution">
    <text evidence="9">The sequence shown here is derived from an EMBL/GenBank/DDBJ whole genome shotgun (WGS) entry which is preliminary data.</text>
</comment>
<organism evidence="9 10">
    <name type="scientific">Candidatus Nitrobium versatile</name>
    <dbReference type="NCBI Taxonomy" id="2884831"/>
    <lineage>
        <taxon>Bacteria</taxon>
        <taxon>Pseudomonadati</taxon>
        <taxon>Nitrospirota</taxon>
        <taxon>Nitrospiria</taxon>
        <taxon>Nitrospirales</taxon>
        <taxon>Nitrospiraceae</taxon>
        <taxon>Candidatus Nitrobium</taxon>
    </lineage>
</organism>
<dbReference type="SUPFAM" id="SSF55856">
    <property type="entry name" value="Cytochrome b5-like heme/steroid binding domain"/>
    <property type="match status" value="1"/>
</dbReference>
<dbReference type="EMBL" id="JAIOIV010000038">
    <property type="protein sequence ID" value="MBZ0155610.1"/>
    <property type="molecule type" value="Genomic_DNA"/>
</dbReference>
<dbReference type="Proteomes" id="UP000705867">
    <property type="component" value="Unassembled WGS sequence"/>
</dbReference>
<evidence type="ECO:0000256" key="3">
    <source>
        <dbReference type="ARBA" id="ARBA00022692"/>
    </source>
</evidence>
<dbReference type="InterPro" id="IPR008457">
    <property type="entry name" value="Cu-R_CopD_dom"/>
</dbReference>
<evidence type="ECO:0000256" key="4">
    <source>
        <dbReference type="ARBA" id="ARBA00022989"/>
    </source>
</evidence>
<evidence type="ECO:0000256" key="1">
    <source>
        <dbReference type="ARBA" id="ARBA00004651"/>
    </source>
</evidence>
<evidence type="ECO:0000313" key="10">
    <source>
        <dbReference type="Proteomes" id="UP000705867"/>
    </source>
</evidence>
<keyword evidence="4 6" id="KW-1133">Transmembrane helix</keyword>
<feature type="chain" id="PRO_5037330687" evidence="7">
    <location>
        <begin position="17"/>
        <end position="296"/>
    </location>
</feature>
<dbReference type="PANTHER" id="PTHR34820:SF4">
    <property type="entry name" value="INNER MEMBRANE PROTEIN YEBZ"/>
    <property type="match status" value="1"/>
</dbReference>
<comment type="subcellular location">
    <subcellularLocation>
        <location evidence="1">Cell membrane</location>
        <topology evidence="1">Multi-pass membrane protein</topology>
    </subcellularLocation>
</comment>
<evidence type="ECO:0000256" key="7">
    <source>
        <dbReference type="SAM" id="SignalP"/>
    </source>
</evidence>
<keyword evidence="3 6" id="KW-0812">Transmembrane</keyword>
<evidence type="ECO:0000256" key="6">
    <source>
        <dbReference type="SAM" id="Phobius"/>
    </source>
</evidence>
<dbReference type="PANTHER" id="PTHR34820">
    <property type="entry name" value="INNER MEMBRANE PROTEIN YEBZ"/>
    <property type="match status" value="1"/>
</dbReference>
<dbReference type="GO" id="GO:0006825">
    <property type="term" value="P:copper ion transport"/>
    <property type="evidence" value="ECO:0007669"/>
    <property type="project" value="InterPro"/>
</dbReference>
<dbReference type="Pfam" id="PF05425">
    <property type="entry name" value="CopD"/>
    <property type="match status" value="1"/>
</dbReference>
<sequence>MLSLLFLLLLTSHSHATVEYAKQTRLQCLDCHVEAGGGRSLTPRGKAFLGDLKARGLARQLSPTQRVGRLIVGYLHMMSAIAWFGAILYVHILLKPAYAAKGLPRGELRLGWISMIVVFITGILLTIARVPSPDVFYTTRFGILLAIKIFLFMIMFTSAVIVTFFVGPRMRRKQCASPSNGPGDCSPDQLSHYDGREGRPACFSYKGVIYDASQSKLWKDGLHMRKHTAGQDLTDVLKNAPHGEEKVLSLPVFGKLLSIEEERKKPLFLKAFFCMAYMNLSLTFIIIFVISLWRWW</sequence>
<keyword evidence="5 6" id="KW-0472">Membrane</keyword>
<reference evidence="9" key="1">
    <citation type="journal article" date="2021" name="bioRxiv">
        <title>Unraveling nitrogen, sulfur and carbon metabolic pathways and microbial community transcriptional responses to substrate deprivation and toxicity stresses in a bioreactor mimicking anoxic brackish coastal sediment conditions.</title>
        <authorList>
            <person name="Martins P.D."/>
            <person name="Echeveste M.J."/>
            <person name="Arshad A."/>
            <person name="Kurth J."/>
            <person name="Ouboter H."/>
            <person name="Jetten M.S.M."/>
            <person name="Welte C.U."/>
        </authorList>
    </citation>
    <scope>NUCLEOTIDE SEQUENCE</scope>
    <source>
        <strain evidence="9">MAG_39</strain>
    </source>
</reference>
<feature type="transmembrane region" description="Helical" evidence="6">
    <location>
        <begin position="142"/>
        <end position="166"/>
    </location>
</feature>
<proteinExistence type="predicted"/>
<evidence type="ECO:0000259" key="8">
    <source>
        <dbReference type="SMART" id="SM01117"/>
    </source>
</evidence>
<protein>
    <submittedName>
        <fullName evidence="9">CopD family protein</fullName>
    </submittedName>
</protein>
<keyword evidence="2" id="KW-1003">Cell membrane</keyword>
<dbReference type="GO" id="GO:0005886">
    <property type="term" value="C:plasma membrane"/>
    <property type="evidence" value="ECO:0007669"/>
    <property type="project" value="UniProtKB-SubCell"/>
</dbReference>
<evidence type="ECO:0000313" key="9">
    <source>
        <dbReference type="EMBL" id="MBZ0155610.1"/>
    </source>
</evidence>
<reference evidence="9" key="2">
    <citation type="submission" date="2021-08" db="EMBL/GenBank/DDBJ databases">
        <authorList>
            <person name="Dalcin Martins P."/>
        </authorList>
    </citation>
    <scope>NUCLEOTIDE SEQUENCE</scope>
    <source>
        <strain evidence="9">MAG_39</strain>
    </source>
</reference>
<feature type="transmembrane region" description="Helical" evidence="6">
    <location>
        <begin position="267"/>
        <end position="293"/>
    </location>
</feature>
<dbReference type="SMART" id="SM01117">
    <property type="entry name" value="Cyt-b5"/>
    <property type="match status" value="1"/>
</dbReference>
<keyword evidence="7" id="KW-0732">Signal</keyword>